<dbReference type="GO" id="GO:0006513">
    <property type="term" value="P:protein monoubiquitination"/>
    <property type="evidence" value="ECO:0007669"/>
    <property type="project" value="TreeGrafter"/>
</dbReference>
<feature type="region of interest" description="Disordered" evidence="10">
    <location>
        <begin position="227"/>
        <end position="372"/>
    </location>
</feature>
<dbReference type="EC" id="2.3.2.27" evidence="2"/>
<dbReference type="SMART" id="SM00184">
    <property type="entry name" value="RING"/>
    <property type="match status" value="1"/>
</dbReference>
<feature type="compositionally biased region" description="Polar residues" evidence="10">
    <location>
        <begin position="88"/>
        <end position="106"/>
    </location>
</feature>
<dbReference type="EMBL" id="VYXH01001528">
    <property type="protein sequence ID" value="NWQ86594.1"/>
    <property type="molecule type" value="Genomic_DNA"/>
</dbReference>
<keyword evidence="5 9" id="KW-0863">Zinc-finger</keyword>
<gene>
    <name evidence="12" type="primary">Topors</name>
    <name evidence="12" type="ORF">BURBIS_R08297</name>
</gene>
<evidence type="ECO:0000256" key="2">
    <source>
        <dbReference type="ARBA" id="ARBA00012483"/>
    </source>
</evidence>
<comment type="caution">
    <text evidence="12">The sequence shown here is derived from an EMBL/GenBank/DDBJ whole genome shotgun (WGS) entry which is preliminary data.</text>
</comment>
<dbReference type="InterPro" id="IPR013083">
    <property type="entry name" value="Znf_RING/FYVE/PHD"/>
</dbReference>
<dbReference type="PANTHER" id="PTHR46077">
    <property type="entry name" value="E3 UBIQUITIN-PROTEIN LIGASE TOPORS"/>
    <property type="match status" value="1"/>
</dbReference>
<dbReference type="GO" id="GO:0061630">
    <property type="term" value="F:ubiquitin protein ligase activity"/>
    <property type="evidence" value="ECO:0007669"/>
    <property type="project" value="UniProtKB-EC"/>
</dbReference>
<evidence type="ECO:0000256" key="6">
    <source>
        <dbReference type="ARBA" id="ARBA00022833"/>
    </source>
</evidence>
<keyword evidence="4" id="KW-0479">Metal-binding</keyword>
<keyword evidence="13" id="KW-1185">Reference proteome</keyword>
<feature type="domain" description="RING-type" evidence="11">
    <location>
        <begin position="9"/>
        <end position="46"/>
    </location>
</feature>
<accession>A0A7K4SL98</accession>
<evidence type="ECO:0000313" key="13">
    <source>
        <dbReference type="Proteomes" id="UP000574691"/>
    </source>
</evidence>
<evidence type="ECO:0000256" key="7">
    <source>
        <dbReference type="ARBA" id="ARBA00023015"/>
    </source>
</evidence>
<proteinExistence type="predicted"/>
<keyword evidence="7" id="KW-0805">Transcription regulation</keyword>
<comment type="catalytic activity">
    <reaction evidence="1">
        <text>S-ubiquitinyl-[E2 ubiquitin-conjugating enzyme]-L-cysteine + [acceptor protein]-L-lysine = [E2 ubiquitin-conjugating enzyme]-L-cysteine + N(6)-ubiquitinyl-[acceptor protein]-L-lysine.</text>
        <dbReference type="EC" id="2.3.2.27"/>
    </reaction>
</comment>
<evidence type="ECO:0000256" key="9">
    <source>
        <dbReference type="PROSITE-ProRule" id="PRU00175"/>
    </source>
</evidence>
<evidence type="ECO:0000256" key="1">
    <source>
        <dbReference type="ARBA" id="ARBA00000900"/>
    </source>
</evidence>
<dbReference type="GO" id="GO:0016874">
    <property type="term" value="F:ligase activity"/>
    <property type="evidence" value="ECO:0007669"/>
    <property type="project" value="UniProtKB-KW"/>
</dbReference>
<evidence type="ECO:0000259" key="11">
    <source>
        <dbReference type="PROSITE" id="PS50089"/>
    </source>
</evidence>
<feature type="non-terminal residue" evidence="12">
    <location>
        <position position="1"/>
    </location>
</feature>
<dbReference type="AlphaFoldDB" id="A0A7K4SL98"/>
<organism evidence="12 13">
    <name type="scientific">Burhinus bistriatus</name>
    <dbReference type="NCBI Taxonomy" id="240201"/>
    <lineage>
        <taxon>Eukaryota</taxon>
        <taxon>Metazoa</taxon>
        <taxon>Chordata</taxon>
        <taxon>Craniata</taxon>
        <taxon>Vertebrata</taxon>
        <taxon>Euteleostomi</taxon>
        <taxon>Archelosauria</taxon>
        <taxon>Archosauria</taxon>
        <taxon>Dinosauria</taxon>
        <taxon>Saurischia</taxon>
        <taxon>Theropoda</taxon>
        <taxon>Coelurosauria</taxon>
        <taxon>Aves</taxon>
        <taxon>Neognathae</taxon>
        <taxon>Neoaves</taxon>
        <taxon>Charadriiformes</taxon>
        <taxon>Burhinidae</taxon>
        <taxon>Burhinus</taxon>
    </lineage>
</organism>
<dbReference type="PANTHER" id="PTHR46077:SF1">
    <property type="entry name" value="TOP1 BINDING ARGININE_SERINE RICH PROTEIN, E3 UBIQUITIN LIGASE"/>
    <property type="match status" value="1"/>
</dbReference>
<feature type="compositionally biased region" description="Low complexity" evidence="10">
    <location>
        <begin position="236"/>
        <end position="261"/>
    </location>
</feature>
<evidence type="ECO:0000256" key="10">
    <source>
        <dbReference type="SAM" id="MobiDB-lite"/>
    </source>
</evidence>
<keyword evidence="3" id="KW-0808">Transferase</keyword>
<protein>
    <recommendedName>
        <fullName evidence="2">RING-type E3 ubiquitin transferase</fullName>
        <ecNumber evidence="2">2.3.2.27</ecNumber>
    </recommendedName>
</protein>
<dbReference type="Proteomes" id="UP000574691">
    <property type="component" value="Unassembled WGS sequence"/>
</dbReference>
<evidence type="ECO:0000256" key="8">
    <source>
        <dbReference type="ARBA" id="ARBA00023163"/>
    </source>
</evidence>
<reference evidence="12 13" key="1">
    <citation type="submission" date="2019-09" db="EMBL/GenBank/DDBJ databases">
        <title>Bird 10,000 Genomes (B10K) Project - Family phase.</title>
        <authorList>
            <person name="Zhang G."/>
        </authorList>
    </citation>
    <scope>NUCLEOTIDE SEQUENCE [LARGE SCALE GENOMIC DNA]</scope>
    <source>
        <strain evidence="12">B10K-DU-001-64</strain>
        <tissue evidence="12">Muscle</tissue>
    </source>
</reference>
<evidence type="ECO:0000256" key="5">
    <source>
        <dbReference type="ARBA" id="ARBA00022771"/>
    </source>
</evidence>
<keyword evidence="12" id="KW-0436">Ligase</keyword>
<dbReference type="PROSITE" id="PS50089">
    <property type="entry name" value="ZF_RING_2"/>
    <property type="match status" value="1"/>
</dbReference>
<dbReference type="InterPro" id="IPR001841">
    <property type="entry name" value="Znf_RING"/>
</dbReference>
<feature type="region of interest" description="Disordered" evidence="10">
    <location>
        <begin position="70"/>
        <end position="107"/>
    </location>
</feature>
<keyword evidence="6" id="KW-0862">Zinc</keyword>
<feature type="non-terminal residue" evidence="12">
    <location>
        <position position="372"/>
    </location>
</feature>
<dbReference type="GO" id="GO:0000209">
    <property type="term" value="P:protein polyubiquitination"/>
    <property type="evidence" value="ECO:0007669"/>
    <property type="project" value="TreeGrafter"/>
</dbReference>
<sequence length="372" mass="40219">MAMETEWSCPICHTARDAAYVMPCLHQFCLGCTLRWAKTTSGCPLCGQQMEKVKFSVWGEDDYLEQVITPPAQPPVASSQAGGAPNHLANSSPNLPTASPLSSPQRTPFLEEQGAAGAESKATMGGLLPEVWAALFRQNQHLLDPVLPWLRWELEEIFEEQWWLAMAVENLILHTLCCYGLDEEAVIQQMQPGLDEYAEPLVHGLINVTVCLCSEEARRLLRSYAAGGADNSPAASPSSTGFRSTSSSSSSSSSSPSPSLSREGTPAPYPASSSSPEGSHMEDRPSTSQAALHQGRSHPKPAPVPAEQKQPQKEPGQAAVAGPFARGRSHSPSTPGWGRDCLPGGTRHPRKRRAPSPQDSPQPRTRPPRRRH</sequence>
<dbReference type="GO" id="GO:0008270">
    <property type="term" value="F:zinc ion binding"/>
    <property type="evidence" value="ECO:0007669"/>
    <property type="project" value="UniProtKB-KW"/>
</dbReference>
<dbReference type="SUPFAM" id="SSF57850">
    <property type="entry name" value="RING/U-box"/>
    <property type="match status" value="1"/>
</dbReference>
<keyword evidence="8" id="KW-0804">Transcription</keyword>
<evidence type="ECO:0000256" key="3">
    <source>
        <dbReference type="ARBA" id="ARBA00022679"/>
    </source>
</evidence>
<evidence type="ECO:0000256" key="4">
    <source>
        <dbReference type="ARBA" id="ARBA00022723"/>
    </source>
</evidence>
<name>A0A7K4SL98_9CHAR</name>
<dbReference type="Gene3D" id="3.30.40.10">
    <property type="entry name" value="Zinc/RING finger domain, C3HC4 (zinc finger)"/>
    <property type="match status" value="1"/>
</dbReference>
<evidence type="ECO:0000313" key="12">
    <source>
        <dbReference type="EMBL" id="NWQ86594.1"/>
    </source>
</evidence>
<dbReference type="Pfam" id="PF13920">
    <property type="entry name" value="zf-C3HC4_3"/>
    <property type="match status" value="1"/>
</dbReference>